<sequence>MEDEARLSICPYMLLDVSLKNSTCNIACNEPWQSIKVTLLAFHPGRSGCTKPTIPSSSVSNGTEASDQINEGEDGKTESAKPDSVGKEVDGIESNETVHDQKTENAKLQITVVKTVLNPDWFPNATDKVFTGLEEKCMNDSYHTVNMMVETCIQKSLPGFRFPMKGGLPAHLLYFDMTVRAYASPHRFFTWAAGLLHRLLRQPGICPTSAKAKTVEKCLTKKFMKEQRDSFREMLLLEEAFDMLCNISASCFVQSSEQCRLKIKALGEIECQCSLELIPTMTNMLTEDYSTCFQANVSRSAVERALRSRMDQECQRQRRSTEMCLKTFDDLL</sequence>
<reference evidence="2" key="1">
    <citation type="submission" date="2014-01" db="EMBL/GenBank/DDBJ databases">
        <authorList>
            <person name="Aslett M."/>
        </authorList>
    </citation>
    <scope>NUCLEOTIDE SEQUENCE</scope>
</reference>
<keyword evidence="3" id="KW-1185">Reference proteome</keyword>
<accession>A0A077YZF8</accession>
<feature type="region of interest" description="Disordered" evidence="1">
    <location>
        <begin position="51"/>
        <end position="89"/>
    </location>
</feature>
<name>A0A077YZF8_TRITR</name>
<dbReference type="AlphaFoldDB" id="A0A077YZF8"/>
<feature type="compositionally biased region" description="Basic and acidic residues" evidence="1">
    <location>
        <begin position="73"/>
        <end position="89"/>
    </location>
</feature>
<proteinExistence type="predicted"/>
<evidence type="ECO:0000313" key="3">
    <source>
        <dbReference type="Proteomes" id="UP000030665"/>
    </source>
</evidence>
<dbReference type="Proteomes" id="UP000030665">
    <property type="component" value="Unassembled WGS sequence"/>
</dbReference>
<dbReference type="EMBL" id="HG805842">
    <property type="protein sequence ID" value="CDW53129.1"/>
    <property type="molecule type" value="Genomic_DNA"/>
</dbReference>
<feature type="compositionally biased region" description="Polar residues" evidence="1">
    <location>
        <begin position="53"/>
        <end position="69"/>
    </location>
</feature>
<gene>
    <name evidence="2" type="ORF">TTRE_0000139201</name>
</gene>
<organism evidence="2 3">
    <name type="scientific">Trichuris trichiura</name>
    <name type="common">Whipworm</name>
    <name type="synonym">Trichocephalus trichiurus</name>
    <dbReference type="NCBI Taxonomy" id="36087"/>
    <lineage>
        <taxon>Eukaryota</taxon>
        <taxon>Metazoa</taxon>
        <taxon>Ecdysozoa</taxon>
        <taxon>Nematoda</taxon>
        <taxon>Enoplea</taxon>
        <taxon>Dorylaimia</taxon>
        <taxon>Trichinellida</taxon>
        <taxon>Trichuridae</taxon>
        <taxon>Trichuris</taxon>
    </lineage>
</organism>
<evidence type="ECO:0000256" key="1">
    <source>
        <dbReference type="SAM" id="MobiDB-lite"/>
    </source>
</evidence>
<reference evidence="2" key="2">
    <citation type="submission" date="2014-03" db="EMBL/GenBank/DDBJ databases">
        <title>The whipworm genome and dual-species transcriptomics of an intimate host-pathogen interaction.</title>
        <authorList>
            <person name="Foth B.J."/>
            <person name="Tsai I.J."/>
            <person name="Reid A.J."/>
            <person name="Bancroft A.J."/>
            <person name="Nichol S."/>
            <person name="Tracey A."/>
            <person name="Holroyd N."/>
            <person name="Cotton J.A."/>
            <person name="Stanley E.J."/>
            <person name="Zarowiecki M."/>
            <person name="Liu J.Z."/>
            <person name="Huckvale T."/>
            <person name="Cooper P.J."/>
            <person name="Grencis R.K."/>
            <person name="Berriman M."/>
        </authorList>
    </citation>
    <scope>NUCLEOTIDE SEQUENCE [LARGE SCALE GENOMIC DNA]</scope>
</reference>
<evidence type="ECO:0000313" key="2">
    <source>
        <dbReference type="EMBL" id="CDW53129.1"/>
    </source>
</evidence>
<dbReference type="STRING" id="36087.A0A077YZF8"/>
<protein>
    <submittedName>
        <fullName evidence="2">Uncharacterized protein</fullName>
    </submittedName>
</protein>